<sequence>MSFQINLYDRDGRGLRLPDGWWIDLHTDPPALVNGAVRIDLPVSTRNEHPDLQPDVLNHLRRRIEGAGFVYALYAPSGLCVPRRAELRMRLLLEEAGYAFSMGVLTGSHPAYG</sequence>
<gene>
    <name evidence="1" type="ORF">H2204_012474</name>
</gene>
<accession>A0AA38XSG3</accession>
<reference evidence="1" key="1">
    <citation type="submission" date="2022-10" db="EMBL/GenBank/DDBJ databases">
        <title>Culturing micro-colonial fungi from biological soil crusts in the Mojave desert and describing Neophaeococcomyces mojavensis, and introducing the new genera and species Taxawa tesnikishii.</title>
        <authorList>
            <person name="Kurbessoian T."/>
            <person name="Stajich J.E."/>
        </authorList>
    </citation>
    <scope>NUCLEOTIDE SEQUENCE</scope>
    <source>
        <strain evidence="1">TK_35</strain>
    </source>
</reference>
<dbReference type="EMBL" id="JAPDRN010000128">
    <property type="protein sequence ID" value="KAJ9620049.1"/>
    <property type="molecule type" value="Genomic_DNA"/>
</dbReference>
<organism evidence="1">
    <name type="scientific">Knufia peltigerae</name>
    <dbReference type="NCBI Taxonomy" id="1002370"/>
    <lineage>
        <taxon>Eukaryota</taxon>
        <taxon>Fungi</taxon>
        <taxon>Dikarya</taxon>
        <taxon>Ascomycota</taxon>
        <taxon>Pezizomycotina</taxon>
        <taxon>Eurotiomycetes</taxon>
        <taxon>Chaetothyriomycetidae</taxon>
        <taxon>Chaetothyriales</taxon>
        <taxon>Trichomeriaceae</taxon>
        <taxon>Knufia</taxon>
    </lineage>
</organism>
<comment type="caution">
    <text evidence="1">The sequence shown here is derived from an EMBL/GenBank/DDBJ whole genome shotgun (WGS) entry which is preliminary data.</text>
</comment>
<dbReference type="AlphaFoldDB" id="A0AA38XSG3"/>
<protein>
    <submittedName>
        <fullName evidence="1">Uncharacterized protein</fullName>
    </submittedName>
</protein>
<evidence type="ECO:0000313" key="1">
    <source>
        <dbReference type="EMBL" id="KAJ9620049.1"/>
    </source>
</evidence>
<proteinExistence type="predicted"/>
<name>A0AA38XSG3_9EURO</name>